<comment type="caution">
    <text evidence="2">The sequence shown here is derived from an EMBL/GenBank/DDBJ whole genome shotgun (WGS) entry which is preliminary data.</text>
</comment>
<keyword evidence="3" id="KW-1185">Reference proteome</keyword>
<gene>
    <name evidence="2" type="ORF">AUP43_12290</name>
</gene>
<protein>
    <recommendedName>
        <fullName evidence="1">Phasin domain-containing protein</fullName>
    </recommendedName>
</protein>
<evidence type="ECO:0000313" key="2">
    <source>
        <dbReference type="EMBL" id="KZD04276.1"/>
    </source>
</evidence>
<feature type="domain" description="Phasin" evidence="1">
    <location>
        <begin position="69"/>
        <end position="167"/>
    </location>
</feature>
<name>A0A154VSM7_9PROT</name>
<organism evidence="2 3">
    <name type="scientific">Oceanibaculum pacificum</name>
    <dbReference type="NCBI Taxonomy" id="580166"/>
    <lineage>
        <taxon>Bacteria</taxon>
        <taxon>Pseudomonadati</taxon>
        <taxon>Pseudomonadota</taxon>
        <taxon>Alphaproteobacteria</taxon>
        <taxon>Rhodospirillales</taxon>
        <taxon>Oceanibaculaceae</taxon>
        <taxon>Oceanibaculum</taxon>
    </lineage>
</organism>
<dbReference type="EMBL" id="LPXN01000136">
    <property type="protein sequence ID" value="KZD04276.1"/>
    <property type="molecule type" value="Genomic_DNA"/>
</dbReference>
<dbReference type="NCBIfam" id="TIGR01841">
    <property type="entry name" value="phasin"/>
    <property type="match status" value="1"/>
</dbReference>
<dbReference type="AlphaFoldDB" id="A0A154VSM7"/>
<sequence>MTTTTKKTTAAQDAAIKQVETMVAAGKQTLESAMKSGNDAATKGYEQALGLTKEHVAKQSDAFFKGYDTLTSYNKQNLDAITASGAIVTKGVEDISKTWFGFTQSSVEQATETMQALMGCKTLRDVVELQNGFAKTSFDQLIAESAKLSEMTIKVTNDAIEPIKARMNSGVELMMKPLAA</sequence>
<proteinExistence type="predicted"/>
<dbReference type="InterPro" id="IPR018968">
    <property type="entry name" value="Phasin"/>
</dbReference>
<dbReference type="InterPro" id="IPR010127">
    <property type="entry name" value="Phasin_subfam-1"/>
</dbReference>
<evidence type="ECO:0000259" key="1">
    <source>
        <dbReference type="Pfam" id="PF09361"/>
    </source>
</evidence>
<reference evidence="2 3" key="1">
    <citation type="submission" date="2015-12" db="EMBL/GenBank/DDBJ databases">
        <title>Genome sequence of Oceanibaculum pacificum MCCC 1A02656.</title>
        <authorList>
            <person name="Lu L."/>
            <person name="Lai Q."/>
            <person name="Shao Z."/>
            <person name="Qian P."/>
        </authorList>
    </citation>
    <scope>NUCLEOTIDE SEQUENCE [LARGE SCALE GENOMIC DNA]</scope>
    <source>
        <strain evidence="2 3">MCCC 1A02656</strain>
    </source>
</reference>
<dbReference type="Proteomes" id="UP000076400">
    <property type="component" value="Unassembled WGS sequence"/>
</dbReference>
<evidence type="ECO:0000313" key="3">
    <source>
        <dbReference type="Proteomes" id="UP000076400"/>
    </source>
</evidence>
<dbReference type="OrthoDB" id="7303820at2"/>
<dbReference type="Pfam" id="PF09361">
    <property type="entry name" value="Phasin_2"/>
    <property type="match status" value="1"/>
</dbReference>
<accession>A0A154VSM7</accession>
<dbReference type="STRING" id="580166.AUP43_12290"/>
<dbReference type="RefSeq" id="WP_067558481.1">
    <property type="nucleotide sequence ID" value="NZ_LPXN01000136.1"/>
</dbReference>